<dbReference type="CDD" id="cd00077">
    <property type="entry name" value="HDc"/>
    <property type="match status" value="1"/>
</dbReference>
<sequence length="187" mass="20903">MQVSQKLKRYLACTQPDKAWAVKKVMSLLETDEVIPAFSSSIIKLGHLTSNPEGSMDDIREVIELDPGLSSDCIKVASSVGFAAHRISSIQQALMLIGMEEIRRIAFSVGVLEKFEGFRSDVDWGNFWLHSVLVARLTEKVAGAYRPCTGAEYLAGLLHDCGKIILEKYFPEEFDDVVYKAKRRKCS</sequence>
<accession>A0A383ARH1</accession>
<dbReference type="EMBL" id="UINC01194198">
    <property type="protein sequence ID" value="SVE10171.1"/>
    <property type="molecule type" value="Genomic_DNA"/>
</dbReference>
<dbReference type="InterPro" id="IPR052340">
    <property type="entry name" value="RNase_Y/CdgJ"/>
</dbReference>
<proteinExistence type="predicted"/>
<dbReference type="Gene3D" id="1.10.3210.10">
    <property type="entry name" value="Hypothetical protein af1432"/>
    <property type="match status" value="1"/>
</dbReference>
<dbReference type="SUPFAM" id="SSF109604">
    <property type="entry name" value="HD-domain/PDEase-like"/>
    <property type="match status" value="1"/>
</dbReference>
<dbReference type="PANTHER" id="PTHR33525">
    <property type="match status" value="1"/>
</dbReference>
<dbReference type="PANTHER" id="PTHR33525:SF3">
    <property type="entry name" value="RIBONUCLEASE Y"/>
    <property type="match status" value="1"/>
</dbReference>
<dbReference type="AlphaFoldDB" id="A0A383ARH1"/>
<gene>
    <name evidence="2" type="ORF">METZ01_LOCUS463025</name>
</gene>
<dbReference type="InterPro" id="IPR013976">
    <property type="entry name" value="HDOD"/>
</dbReference>
<dbReference type="PROSITE" id="PS51833">
    <property type="entry name" value="HDOD"/>
    <property type="match status" value="1"/>
</dbReference>
<protein>
    <recommendedName>
        <fullName evidence="1">HDOD domain-containing protein</fullName>
    </recommendedName>
</protein>
<organism evidence="2">
    <name type="scientific">marine metagenome</name>
    <dbReference type="NCBI Taxonomy" id="408172"/>
    <lineage>
        <taxon>unclassified sequences</taxon>
        <taxon>metagenomes</taxon>
        <taxon>ecological metagenomes</taxon>
    </lineage>
</organism>
<name>A0A383ARH1_9ZZZZ</name>
<feature type="domain" description="HDOD" evidence="1">
    <location>
        <begin position="35"/>
        <end position="187"/>
    </location>
</feature>
<evidence type="ECO:0000259" key="1">
    <source>
        <dbReference type="PROSITE" id="PS51833"/>
    </source>
</evidence>
<feature type="non-terminal residue" evidence="2">
    <location>
        <position position="187"/>
    </location>
</feature>
<evidence type="ECO:0000313" key="2">
    <source>
        <dbReference type="EMBL" id="SVE10171.1"/>
    </source>
</evidence>
<dbReference type="InterPro" id="IPR003607">
    <property type="entry name" value="HD/PDEase_dom"/>
</dbReference>
<reference evidence="2" key="1">
    <citation type="submission" date="2018-05" db="EMBL/GenBank/DDBJ databases">
        <authorList>
            <person name="Lanie J.A."/>
            <person name="Ng W.-L."/>
            <person name="Kazmierczak K.M."/>
            <person name="Andrzejewski T.M."/>
            <person name="Davidsen T.M."/>
            <person name="Wayne K.J."/>
            <person name="Tettelin H."/>
            <person name="Glass J.I."/>
            <person name="Rusch D."/>
            <person name="Podicherti R."/>
            <person name="Tsui H.-C.T."/>
            <person name="Winkler M.E."/>
        </authorList>
    </citation>
    <scope>NUCLEOTIDE SEQUENCE</scope>
</reference>
<dbReference type="Pfam" id="PF08668">
    <property type="entry name" value="HDOD"/>
    <property type="match status" value="1"/>
</dbReference>